<dbReference type="Proteomes" id="UP000002009">
    <property type="component" value="Chromosome 1"/>
</dbReference>
<dbReference type="InParanoid" id="C1FDL5"/>
<sequence length="347" mass="39856">MQADLEAKTFFEAMPGPRRYQLTTTARCAKELTNLPVVTSNDAYRLGNAVERQGVDWLGARRQVLEHPKSFQDSILYNFLMGDVEEQRAFLGCVADYKRKLDDSPSRSMHHGDNRTIVVPLRLSDKVRFMVEDYPVVNSAIVRYKRMHCPWCDTLVIMTLLVWGEDKNHMFAFSQREYKQSLAVLNSIAKTAQSKDGGNLRVIIRSTLDADSDFVYSAYSPHLVLPVVTPSSWNRLLTFCNSAVLDRHREQSAIDFFDSAIKPKLKAAGRREEILTHYINLESHVPDDVVVNWFQSEVRRTGLAEHSVTIKQMSNWKDWPGRMRPYRVGLRAYDIGVRSIQRAAQEK</sequence>
<accession>C1FDL5</accession>
<protein>
    <submittedName>
        <fullName evidence="1">Uncharacterized protein</fullName>
    </submittedName>
</protein>
<dbReference type="KEGG" id="mis:MICPUN_55068"/>
<proteinExistence type="predicted"/>
<organism evidence="1 2">
    <name type="scientific">Micromonas commoda (strain RCC299 / NOUM17 / CCMP2709)</name>
    <name type="common">Picoplanktonic green alga</name>
    <dbReference type="NCBI Taxonomy" id="296587"/>
    <lineage>
        <taxon>Eukaryota</taxon>
        <taxon>Viridiplantae</taxon>
        <taxon>Chlorophyta</taxon>
        <taxon>Mamiellophyceae</taxon>
        <taxon>Mamiellales</taxon>
        <taxon>Mamiellaceae</taxon>
        <taxon>Micromonas</taxon>
    </lineage>
</organism>
<evidence type="ECO:0000313" key="1">
    <source>
        <dbReference type="EMBL" id="ACO68812.1"/>
    </source>
</evidence>
<gene>
    <name evidence="1" type="ORF">MICPUN_55068</name>
</gene>
<dbReference type="AlphaFoldDB" id="C1FDL5"/>
<keyword evidence="2" id="KW-1185">Reference proteome</keyword>
<dbReference type="RefSeq" id="XP_002507554.1">
    <property type="nucleotide sequence ID" value="XM_002507508.1"/>
</dbReference>
<reference evidence="1 2" key="1">
    <citation type="journal article" date="2009" name="Science">
        <title>Green evolution and dynamic adaptations revealed by genomes of the marine picoeukaryotes Micromonas.</title>
        <authorList>
            <person name="Worden A.Z."/>
            <person name="Lee J.H."/>
            <person name="Mock T."/>
            <person name="Rouze P."/>
            <person name="Simmons M.P."/>
            <person name="Aerts A.L."/>
            <person name="Allen A.E."/>
            <person name="Cuvelier M.L."/>
            <person name="Derelle E."/>
            <person name="Everett M.V."/>
            <person name="Foulon E."/>
            <person name="Grimwood J."/>
            <person name="Gundlach H."/>
            <person name="Henrissat B."/>
            <person name="Napoli C."/>
            <person name="McDonald S.M."/>
            <person name="Parker M.S."/>
            <person name="Rombauts S."/>
            <person name="Salamov A."/>
            <person name="Von Dassow P."/>
            <person name="Badger J.H."/>
            <person name="Coutinho P.M."/>
            <person name="Demir E."/>
            <person name="Dubchak I."/>
            <person name="Gentemann C."/>
            <person name="Eikrem W."/>
            <person name="Gready J.E."/>
            <person name="John U."/>
            <person name="Lanier W."/>
            <person name="Lindquist E.A."/>
            <person name="Lucas S."/>
            <person name="Mayer K.F."/>
            <person name="Moreau H."/>
            <person name="Not F."/>
            <person name="Otillar R."/>
            <person name="Panaud O."/>
            <person name="Pangilinan J."/>
            <person name="Paulsen I."/>
            <person name="Piegu B."/>
            <person name="Poliakov A."/>
            <person name="Robbens S."/>
            <person name="Schmutz J."/>
            <person name="Toulza E."/>
            <person name="Wyss T."/>
            <person name="Zelensky A."/>
            <person name="Zhou K."/>
            <person name="Armbrust E.V."/>
            <person name="Bhattacharya D."/>
            <person name="Goodenough U.W."/>
            <person name="Van de Peer Y."/>
            <person name="Grigoriev I.V."/>
        </authorList>
    </citation>
    <scope>NUCLEOTIDE SEQUENCE [LARGE SCALE GENOMIC DNA]</scope>
    <source>
        <strain evidence="2">RCC299 / NOUM17</strain>
    </source>
</reference>
<dbReference type="EMBL" id="CP001574">
    <property type="protein sequence ID" value="ACO68812.1"/>
    <property type="molecule type" value="Genomic_DNA"/>
</dbReference>
<evidence type="ECO:0000313" key="2">
    <source>
        <dbReference type="Proteomes" id="UP000002009"/>
    </source>
</evidence>
<dbReference type="OrthoDB" id="10508588at2759"/>
<dbReference type="GeneID" id="8250084"/>
<name>C1FDL5_MICCC</name>